<sequence>MNRHFQNECKKYTESGIQILWQCGKNDYERLHHSVNEPDVHLIPFSDDMGALYSAADLIVSRAGALALSEMSLMGKAMVLVPFPHSAGDHQTKNAQAFSNSGAAVVLSQSTLPSGELETTVLELFNHPEMIQEMEEQSIQMAAPDATENIISTIMEIAIS</sequence>
<name>A0A381SAF6_9ZZZZ</name>
<gene>
    <name evidence="2" type="ORF">METZ01_LOCUS53926</name>
</gene>
<proteinExistence type="predicted"/>
<dbReference type="PANTHER" id="PTHR21015:SF22">
    <property type="entry name" value="GLYCOSYLTRANSFERASE"/>
    <property type="match status" value="1"/>
</dbReference>
<protein>
    <recommendedName>
        <fullName evidence="1">Glycosyl transferase family 28 C-terminal domain-containing protein</fullName>
    </recommendedName>
</protein>
<reference evidence="2" key="1">
    <citation type="submission" date="2018-05" db="EMBL/GenBank/DDBJ databases">
        <authorList>
            <person name="Lanie J.A."/>
            <person name="Ng W.-L."/>
            <person name="Kazmierczak K.M."/>
            <person name="Andrzejewski T.M."/>
            <person name="Davidsen T.M."/>
            <person name="Wayne K.J."/>
            <person name="Tettelin H."/>
            <person name="Glass J.I."/>
            <person name="Rusch D."/>
            <person name="Podicherti R."/>
            <person name="Tsui H.-C.T."/>
            <person name="Winkler M.E."/>
        </authorList>
    </citation>
    <scope>NUCLEOTIDE SEQUENCE</scope>
</reference>
<dbReference type="EMBL" id="UINC01002866">
    <property type="protein sequence ID" value="SVA01072.1"/>
    <property type="molecule type" value="Genomic_DNA"/>
</dbReference>
<dbReference type="Gene3D" id="3.40.50.2000">
    <property type="entry name" value="Glycogen Phosphorylase B"/>
    <property type="match status" value="1"/>
</dbReference>
<accession>A0A381SAF6</accession>
<evidence type="ECO:0000313" key="2">
    <source>
        <dbReference type="EMBL" id="SVA01072.1"/>
    </source>
</evidence>
<dbReference type="InterPro" id="IPR007235">
    <property type="entry name" value="Glyco_trans_28_C"/>
</dbReference>
<dbReference type="GO" id="GO:0016758">
    <property type="term" value="F:hexosyltransferase activity"/>
    <property type="evidence" value="ECO:0007669"/>
    <property type="project" value="InterPro"/>
</dbReference>
<dbReference type="CDD" id="cd03785">
    <property type="entry name" value="GT28_MurG"/>
    <property type="match status" value="1"/>
</dbReference>
<evidence type="ECO:0000259" key="1">
    <source>
        <dbReference type="Pfam" id="PF04101"/>
    </source>
</evidence>
<organism evidence="2">
    <name type="scientific">marine metagenome</name>
    <dbReference type="NCBI Taxonomy" id="408172"/>
    <lineage>
        <taxon>unclassified sequences</taxon>
        <taxon>metagenomes</taxon>
        <taxon>ecological metagenomes</taxon>
    </lineage>
</organism>
<dbReference type="SUPFAM" id="SSF53756">
    <property type="entry name" value="UDP-Glycosyltransferase/glycogen phosphorylase"/>
    <property type="match status" value="1"/>
</dbReference>
<feature type="domain" description="Glycosyl transferase family 28 C-terminal" evidence="1">
    <location>
        <begin position="3"/>
        <end position="149"/>
    </location>
</feature>
<dbReference type="Pfam" id="PF04101">
    <property type="entry name" value="Glyco_tran_28_C"/>
    <property type="match status" value="1"/>
</dbReference>
<dbReference type="AlphaFoldDB" id="A0A381SAF6"/>
<dbReference type="PANTHER" id="PTHR21015">
    <property type="entry name" value="UDP-N-ACETYLGLUCOSAMINE--N-ACETYLMURAMYL-(PENTAPEPTIDE) PYROPHOSPHORYL-UNDECAPRENOL N-ACETYLGLUCOSAMINE TRANSFERASE 1"/>
    <property type="match status" value="1"/>
</dbReference>